<proteinExistence type="predicted"/>
<comment type="caution">
    <text evidence="3">The sequence shown here is derived from an EMBL/GenBank/DDBJ whole genome shotgun (WGS) entry which is preliminary data.</text>
</comment>
<evidence type="ECO:0000259" key="2">
    <source>
        <dbReference type="Pfam" id="PF02517"/>
    </source>
</evidence>
<accession>A0AAN6A5X5</accession>
<dbReference type="GO" id="GO:0004175">
    <property type="term" value="F:endopeptidase activity"/>
    <property type="evidence" value="ECO:0007669"/>
    <property type="project" value="UniProtKB-ARBA"/>
</dbReference>
<dbReference type="RefSeq" id="WP_043896324.1">
    <property type="nucleotide sequence ID" value="NZ_BINP01000001.1"/>
</dbReference>
<dbReference type="InterPro" id="IPR003675">
    <property type="entry name" value="Rce1/LyrA-like_dom"/>
</dbReference>
<keyword evidence="1" id="KW-0812">Transmembrane</keyword>
<feature type="domain" description="CAAX prenyl protease 2/Lysostaphin resistance protein A-like" evidence="2">
    <location>
        <begin position="197"/>
        <end position="297"/>
    </location>
</feature>
<reference evidence="3" key="2">
    <citation type="submission" date="2021-06" db="EMBL/GenBank/DDBJ databases">
        <authorList>
            <consortium name="NCBI Pathogen Detection Project"/>
        </authorList>
    </citation>
    <scope>NUCLEOTIDE SEQUENCE</scope>
    <source>
        <strain evidence="3">HN1000</strain>
    </source>
</reference>
<name>A0AAN6A5X5_CLODI</name>
<dbReference type="InterPro" id="IPR042150">
    <property type="entry name" value="MmRce1-like"/>
</dbReference>
<dbReference type="EMBL" id="DAEPXK010000015">
    <property type="protein sequence ID" value="HBH1542297.1"/>
    <property type="molecule type" value="Genomic_DNA"/>
</dbReference>
<keyword evidence="3" id="KW-0482">Metalloprotease</keyword>
<dbReference type="Proteomes" id="UP000878956">
    <property type="component" value="Unassembled WGS sequence"/>
</dbReference>
<dbReference type="GO" id="GO:0008237">
    <property type="term" value="F:metallopeptidase activity"/>
    <property type="evidence" value="ECO:0007669"/>
    <property type="project" value="UniProtKB-KW"/>
</dbReference>
<dbReference type="Pfam" id="PF02517">
    <property type="entry name" value="Rce1-like"/>
    <property type="match status" value="1"/>
</dbReference>
<feature type="transmembrane region" description="Helical" evidence="1">
    <location>
        <begin position="162"/>
        <end position="181"/>
    </location>
</feature>
<feature type="transmembrane region" description="Helical" evidence="1">
    <location>
        <begin position="42"/>
        <end position="66"/>
    </location>
</feature>
<feature type="transmembrane region" description="Helical" evidence="1">
    <location>
        <begin position="130"/>
        <end position="150"/>
    </location>
</feature>
<sequence>MIFTIIFYKKGRLCLLNLQSKWVNFLKPTYVSDEIKRKKLQVIIFFSITYGLSYSLGLLAICFNHLIDSEILAQFMMILPLSSVSIAKFYTEGRNNDKYNFYSSVILFFIIYFFIFIIESLKLISINQFQLMYLMLILISSLCVIVYSYKITSLYIFKNFKIGILLFFYFLFSQIIFGLIISDNQFDYKNFLNYILLPIISLVYIYPFLCEEYGWRSFLQSILFDRFGKKIGIVMVGTCWSLWHLPLQFTLYSPQTPIIGAIAHLIYGIGLSIFLGYVYMKTKNIWFCSIMHVLINSLGLIFNDSEIIINYHSIIQRLIFILLFYTPFLFTKEYK</sequence>
<dbReference type="PANTHER" id="PTHR35797:SF1">
    <property type="entry name" value="PROTEASE"/>
    <property type="match status" value="1"/>
</dbReference>
<dbReference type="AlphaFoldDB" id="A0AAN6A5X5"/>
<feature type="transmembrane region" description="Helical" evidence="1">
    <location>
        <begin position="258"/>
        <end position="278"/>
    </location>
</feature>
<protein>
    <submittedName>
        <fullName evidence="3">CPBP family intramembrane metalloprotease</fullName>
    </submittedName>
</protein>
<feature type="transmembrane region" description="Helical" evidence="1">
    <location>
        <begin position="99"/>
        <end position="118"/>
    </location>
</feature>
<evidence type="ECO:0000313" key="3">
    <source>
        <dbReference type="EMBL" id="HBH1542297.1"/>
    </source>
</evidence>
<keyword evidence="3" id="KW-0378">Hydrolase</keyword>
<feature type="transmembrane region" description="Helical" evidence="1">
    <location>
        <begin position="193"/>
        <end position="210"/>
    </location>
</feature>
<feature type="transmembrane region" description="Helical" evidence="1">
    <location>
        <begin position="285"/>
        <end position="302"/>
    </location>
</feature>
<evidence type="ECO:0000313" key="4">
    <source>
        <dbReference type="Proteomes" id="UP000878956"/>
    </source>
</evidence>
<keyword evidence="3" id="KW-0645">Protease</keyword>
<gene>
    <name evidence="3" type="ORF">KRM00_001779</name>
</gene>
<dbReference type="PANTHER" id="PTHR35797">
    <property type="entry name" value="PROTEASE-RELATED"/>
    <property type="match status" value="1"/>
</dbReference>
<evidence type="ECO:0000256" key="1">
    <source>
        <dbReference type="SAM" id="Phobius"/>
    </source>
</evidence>
<reference evidence="3" key="1">
    <citation type="journal article" date="2018" name="Genome Biol.">
        <title>SKESA: strategic k-mer extension for scrupulous assemblies.</title>
        <authorList>
            <person name="Souvorov A."/>
            <person name="Agarwala R."/>
            <person name="Lipman D.J."/>
        </authorList>
    </citation>
    <scope>NUCLEOTIDE SEQUENCE</scope>
    <source>
        <strain evidence="3">HN1000</strain>
    </source>
</reference>
<feature type="transmembrane region" description="Helical" evidence="1">
    <location>
        <begin position="231"/>
        <end position="252"/>
    </location>
</feature>
<feature type="transmembrane region" description="Helical" evidence="1">
    <location>
        <begin position="72"/>
        <end position="90"/>
    </location>
</feature>
<organism evidence="3 4">
    <name type="scientific">Clostridioides difficile</name>
    <name type="common">Peptoclostridium difficile</name>
    <dbReference type="NCBI Taxonomy" id="1496"/>
    <lineage>
        <taxon>Bacteria</taxon>
        <taxon>Bacillati</taxon>
        <taxon>Bacillota</taxon>
        <taxon>Clostridia</taxon>
        <taxon>Peptostreptococcales</taxon>
        <taxon>Peptostreptococcaceae</taxon>
        <taxon>Clostridioides</taxon>
    </lineage>
</organism>
<dbReference type="GO" id="GO:0080120">
    <property type="term" value="P:CAAX-box protein maturation"/>
    <property type="evidence" value="ECO:0007669"/>
    <property type="project" value="UniProtKB-ARBA"/>
</dbReference>
<keyword evidence="1" id="KW-0472">Membrane</keyword>
<keyword evidence="1" id="KW-1133">Transmembrane helix</keyword>
<feature type="transmembrane region" description="Helical" evidence="1">
    <location>
        <begin position="314"/>
        <end position="331"/>
    </location>
</feature>